<evidence type="ECO:0008006" key="5">
    <source>
        <dbReference type="Google" id="ProtNLM"/>
    </source>
</evidence>
<name>A0ABP3YE28_9BACT</name>
<evidence type="ECO:0000313" key="3">
    <source>
        <dbReference type="EMBL" id="GAA0878871.1"/>
    </source>
</evidence>
<sequence length="355" mass="40300">MKLNIFTQILGVLILSLLVGRLSAQDDLKLSERILSVGPENIFNTEGYFNWCGSIVKGEDGKYHLFYSRWPKSSKFTGWLVYSEVAHAIADSLVGPWEYKETVLKGRGKGHWDAITAHNPKIRFYEGKYYLYYISTNLGEDMDYSEEDLLETSHTGYQHPIWKILRPNQRTGVAVAESLDGPWVRQDGPLIEPSGPITTLTVNPAITQGKDGRYYLIVKGDKPNATGFVRNQAMAISERPDGDFVIQPKPVIDYLDTEDMSLWYDESRGYYYGIFHSTEHFIGLVSSPDGINWSKATEFKLMDKVIPMQDGSVLKPQRLERPFVYEENGVVQMIGFAIKDGEESYVVCLPLKPEN</sequence>
<evidence type="ECO:0000256" key="2">
    <source>
        <dbReference type="ARBA" id="ARBA00023277"/>
    </source>
</evidence>
<dbReference type="Proteomes" id="UP001500469">
    <property type="component" value="Unassembled WGS sequence"/>
</dbReference>
<comment type="caution">
    <text evidence="3">The sequence shown here is derived from an EMBL/GenBank/DDBJ whole genome shotgun (WGS) entry which is preliminary data.</text>
</comment>
<dbReference type="PANTHER" id="PTHR43772">
    <property type="entry name" value="ENDO-1,4-BETA-XYLANASE"/>
    <property type="match status" value="1"/>
</dbReference>
<keyword evidence="2" id="KW-0119">Carbohydrate metabolism</keyword>
<protein>
    <recommendedName>
        <fullName evidence="5">Glycosyl hydrolase family 43</fullName>
    </recommendedName>
</protein>
<dbReference type="CDD" id="cd08994">
    <property type="entry name" value="GH43_62_32_68_117_130-like"/>
    <property type="match status" value="1"/>
</dbReference>
<dbReference type="InterPro" id="IPR023296">
    <property type="entry name" value="Glyco_hydro_beta-prop_sf"/>
</dbReference>
<dbReference type="EMBL" id="BAAAFI010000007">
    <property type="protein sequence ID" value="GAA0878871.1"/>
    <property type="molecule type" value="Genomic_DNA"/>
</dbReference>
<keyword evidence="1" id="KW-0624">Polysaccharide degradation</keyword>
<dbReference type="PANTHER" id="PTHR43772:SF2">
    <property type="entry name" value="PUTATIVE (AFU_ORTHOLOGUE AFUA_2G04480)-RELATED"/>
    <property type="match status" value="1"/>
</dbReference>
<dbReference type="InterPro" id="IPR052176">
    <property type="entry name" value="Glycosyl_Hydrlase_43_Enz"/>
</dbReference>
<reference evidence="4" key="1">
    <citation type="journal article" date="2019" name="Int. J. Syst. Evol. Microbiol.">
        <title>The Global Catalogue of Microorganisms (GCM) 10K type strain sequencing project: providing services to taxonomists for standard genome sequencing and annotation.</title>
        <authorList>
            <consortium name="The Broad Institute Genomics Platform"/>
            <consortium name="The Broad Institute Genome Sequencing Center for Infectious Disease"/>
            <person name="Wu L."/>
            <person name="Ma J."/>
        </authorList>
    </citation>
    <scope>NUCLEOTIDE SEQUENCE [LARGE SCALE GENOMIC DNA]</scope>
    <source>
        <strain evidence="4">JCM 16112</strain>
    </source>
</reference>
<dbReference type="RefSeq" id="WP_343850676.1">
    <property type="nucleotide sequence ID" value="NZ_BAAAFI010000007.1"/>
</dbReference>
<gene>
    <name evidence="3" type="ORF">GCM10009119_18390</name>
</gene>
<proteinExistence type="predicted"/>
<organism evidence="3 4">
    <name type="scientific">Algoriphagus jejuensis</name>
    <dbReference type="NCBI Taxonomy" id="419934"/>
    <lineage>
        <taxon>Bacteria</taxon>
        <taxon>Pseudomonadati</taxon>
        <taxon>Bacteroidota</taxon>
        <taxon>Cytophagia</taxon>
        <taxon>Cytophagales</taxon>
        <taxon>Cyclobacteriaceae</taxon>
        <taxon>Algoriphagus</taxon>
    </lineage>
</organism>
<evidence type="ECO:0000256" key="1">
    <source>
        <dbReference type="ARBA" id="ARBA00022651"/>
    </source>
</evidence>
<dbReference type="SUPFAM" id="SSF75005">
    <property type="entry name" value="Arabinanase/levansucrase/invertase"/>
    <property type="match status" value="2"/>
</dbReference>
<dbReference type="Gene3D" id="2.115.10.20">
    <property type="entry name" value="Glycosyl hydrolase domain, family 43"/>
    <property type="match status" value="1"/>
</dbReference>
<accession>A0ABP3YE28</accession>
<keyword evidence="1" id="KW-0858">Xylan degradation</keyword>
<evidence type="ECO:0000313" key="4">
    <source>
        <dbReference type="Proteomes" id="UP001500469"/>
    </source>
</evidence>
<keyword evidence="4" id="KW-1185">Reference proteome</keyword>